<dbReference type="AlphaFoldDB" id="A0A7D9H216"/>
<feature type="compositionally biased region" description="Basic and acidic residues" evidence="1">
    <location>
        <begin position="615"/>
        <end position="631"/>
    </location>
</feature>
<feature type="compositionally biased region" description="Acidic residues" evidence="1">
    <location>
        <begin position="226"/>
        <end position="251"/>
    </location>
</feature>
<protein>
    <submittedName>
        <fullName evidence="3">DEBR0S5_09186g1_1</fullName>
    </submittedName>
</protein>
<dbReference type="PANTHER" id="PTHR14195">
    <property type="entry name" value="G PATCH DOMAIN CONTAINING PROTEIN 2"/>
    <property type="match status" value="1"/>
</dbReference>
<gene>
    <name evidence="3" type="ORF">DEBR0S5_09186G</name>
</gene>
<feature type="compositionally biased region" description="Acidic residues" evidence="1">
    <location>
        <begin position="171"/>
        <end position="185"/>
    </location>
</feature>
<dbReference type="Pfam" id="PF01585">
    <property type="entry name" value="G-patch"/>
    <property type="match status" value="1"/>
</dbReference>
<evidence type="ECO:0000313" key="3">
    <source>
        <dbReference type="EMBL" id="VUG19682.1"/>
    </source>
</evidence>
<feature type="region of interest" description="Disordered" evidence="1">
    <location>
        <begin position="1"/>
        <end position="59"/>
    </location>
</feature>
<evidence type="ECO:0000259" key="2">
    <source>
        <dbReference type="PROSITE" id="PS50174"/>
    </source>
</evidence>
<dbReference type="Proteomes" id="UP000478008">
    <property type="component" value="Unassembled WGS sequence"/>
</dbReference>
<name>A0A7D9H216_DEKBR</name>
<reference evidence="3 4" key="1">
    <citation type="submission" date="2019-07" db="EMBL/GenBank/DDBJ databases">
        <authorList>
            <person name="Friedrich A."/>
            <person name="Schacherer J."/>
        </authorList>
    </citation>
    <scope>NUCLEOTIDE SEQUENCE [LARGE SCALE GENOMIC DNA]</scope>
</reference>
<proteinExistence type="predicted"/>
<feature type="compositionally biased region" description="Basic residues" evidence="1">
    <location>
        <begin position="275"/>
        <end position="298"/>
    </location>
</feature>
<keyword evidence="4" id="KW-1185">Reference proteome</keyword>
<dbReference type="GO" id="GO:0003676">
    <property type="term" value="F:nucleic acid binding"/>
    <property type="evidence" value="ECO:0007669"/>
    <property type="project" value="InterPro"/>
</dbReference>
<evidence type="ECO:0000256" key="1">
    <source>
        <dbReference type="SAM" id="MobiDB-lite"/>
    </source>
</evidence>
<feature type="domain" description="G-patch" evidence="2">
    <location>
        <begin position="796"/>
        <end position="839"/>
    </location>
</feature>
<evidence type="ECO:0000313" key="4">
    <source>
        <dbReference type="Proteomes" id="UP000478008"/>
    </source>
</evidence>
<dbReference type="InterPro" id="IPR051189">
    <property type="entry name" value="Splicing_assoc_domain"/>
</dbReference>
<dbReference type="InterPro" id="IPR036867">
    <property type="entry name" value="R3H_dom_sf"/>
</dbReference>
<accession>A0A7D9H216</accession>
<dbReference type="PROSITE" id="PS50174">
    <property type="entry name" value="G_PATCH"/>
    <property type="match status" value="1"/>
</dbReference>
<feature type="region of interest" description="Disordered" evidence="1">
    <location>
        <begin position="521"/>
        <end position="548"/>
    </location>
</feature>
<feature type="compositionally biased region" description="Basic and acidic residues" evidence="1">
    <location>
        <begin position="299"/>
        <end position="364"/>
    </location>
</feature>
<feature type="region of interest" description="Disordered" evidence="1">
    <location>
        <begin position="155"/>
        <end position="390"/>
    </location>
</feature>
<dbReference type="InterPro" id="IPR000467">
    <property type="entry name" value="G_patch_dom"/>
</dbReference>
<feature type="compositionally biased region" description="Basic residues" evidence="1">
    <location>
        <begin position="1"/>
        <end position="30"/>
    </location>
</feature>
<feature type="region of interest" description="Disordered" evidence="1">
    <location>
        <begin position="615"/>
        <end position="646"/>
    </location>
</feature>
<dbReference type="SMART" id="SM00443">
    <property type="entry name" value="G_patch"/>
    <property type="match status" value="1"/>
</dbReference>
<dbReference type="EMBL" id="CABFWN010000005">
    <property type="protein sequence ID" value="VUG19682.1"/>
    <property type="molecule type" value="Genomic_DNA"/>
</dbReference>
<feature type="compositionally biased region" description="Basic and acidic residues" evidence="1">
    <location>
        <begin position="155"/>
        <end position="164"/>
    </location>
</feature>
<feature type="compositionally biased region" description="Acidic residues" evidence="1">
    <location>
        <begin position="521"/>
        <end position="545"/>
    </location>
</feature>
<organism evidence="3 4">
    <name type="scientific">Dekkera bruxellensis</name>
    <name type="common">Brettanomyces custersii</name>
    <dbReference type="NCBI Taxonomy" id="5007"/>
    <lineage>
        <taxon>Eukaryota</taxon>
        <taxon>Fungi</taxon>
        <taxon>Dikarya</taxon>
        <taxon>Ascomycota</taxon>
        <taxon>Saccharomycotina</taxon>
        <taxon>Pichiomycetes</taxon>
        <taxon>Pichiales</taxon>
        <taxon>Pichiaceae</taxon>
        <taxon>Brettanomyces</taxon>
    </lineage>
</organism>
<sequence length="839" mass="95023">MTRKKLNKRHGGTRKSNRKAGHQKNKRRTNNKLLLQEYGEDNGSEDQQKQSKAHKKSMKHALRNLNSMLEMNQGDFSSLDEMAVNSLDMASRRPSKADKKMSRMAQIADFTDKNHRSTMTKALRKFPVEFVKAQEVYNPSEQLFKSLGIECTNNPKEDISRDDDGLLDPCIETDGENMTVDDENLNEPAELSSNESVDEINSDNPGIEAYPSKVSLEETSSIQEVSSEDEDDLESVQIIDDNEDSEYEGSDIESLIGELKGEATKPKKGESIKAKKDKSKKAKANNGPKKVKSKKDKAKKGELKNDKSKKGELKNKKSKNGELKNNKSKKGELKNNKSKKGELNIDTPKNDESKNNESKNGKPKKESKRKNTKRKARNGTEKDDLTLGKILAPVHEDENGDSYITLPKIGKRHRSRSAFQEIEIKRSKQDEQDDTEFGFLPEDYNLDIDISQIKFDNIRYGSCGDAQYHVKAKVITGMKGYQWLSKEDFLDSMVEIGLTRNRFDAFIRYALENLYTGEEPVIDVDGVNDEDEEDEDENENDESYSDSEKISDDMLEGLDDMISFQSNQVHVVDDPVDIATHSLDQHGHGKNRKLDLPEDMDPELREMLVGKFESRVEGSRHKRREREEKVHGSALLGNEGPKSVSSSDPYYMLKKYPYEMQIGDFRSELESFFMDDNRNSLRFPPMDTHGCMTLRDMSRAFHMKARKFGKAPECYIVSVKTSASKRQPPDYREVDKLMNRRKLFFRSDAGLTKREKKEIGQLVREIKLGGSKKGKKGAFTYSEGDIVGANASRIGPESIGRQLLVKMGWQNGEALGKEGNKGIIEPIAAVVKTTKAGIR</sequence>
<dbReference type="Gene3D" id="3.30.1370.50">
    <property type="entry name" value="R3H-like domain"/>
    <property type="match status" value="1"/>
</dbReference>
<feature type="compositionally biased region" description="Basic and acidic residues" evidence="1">
    <location>
        <begin position="259"/>
        <end position="274"/>
    </location>
</feature>
<feature type="compositionally biased region" description="Basic residues" evidence="1">
    <location>
        <begin position="365"/>
        <end position="377"/>
    </location>
</feature>